<evidence type="ECO:0000313" key="3">
    <source>
        <dbReference type="Proteomes" id="UP000243626"/>
    </source>
</evidence>
<keyword evidence="1" id="KW-1133">Transmembrane helix</keyword>
<dbReference type="KEGG" id="nmy:CJ229_004365"/>
<proteinExistence type="predicted"/>
<evidence type="ECO:0000256" key="1">
    <source>
        <dbReference type="SAM" id="Phobius"/>
    </source>
</evidence>
<keyword evidence="1" id="KW-0812">Transmembrane</keyword>
<reference evidence="2 3" key="2">
    <citation type="submission" date="2023-10" db="EMBL/GenBank/DDBJ databases">
        <authorList>
            <person name="Choi B."/>
        </authorList>
    </citation>
    <scope>NUCLEOTIDE SEQUENCE [LARGE SCALE GENOMIC DNA]</scope>
    <source>
        <strain evidence="2 3">UMB0959</strain>
    </source>
</reference>
<dbReference type="RefSeq" id="WP_180953416.1">
    <property type="nucleotide sequence ID" value="NZ_CP136964.1"/>
</dbReference>
<evidence type="ECO:0000313" key="2">
    <source>
        <dbReference type="EMBL" id="WOS96948.1"/>
    </source>
</evidence>
<feature type="transmembrane region" description="Helical" evidence="1">
    <location>
        <begin position="7"/>
        <end position="25"/>
    </location>
</feature>
<accession>A0AAF0YK83</accession>
<protein>
    <submittedName>
        <fullName evidence="2">Uncharacterized protein</fullName>
    </submittedName>
</protein>
<keyword evidence="3" id="KW-1185">Reference proteome</keyword>
<organism evidence="2 3">
    <name type="scientific">Nosocomiicoccus massiliensis</name>
    <dbReference type="NCBI Taxonomy" id="1232430"/>
    <lineage>
        <taxon>Bacteria</taxon>
        <taxon>Bacillati</taxon>
        <taxon>Bacillota</taxon>
        <taxon>Bacilli</taxon>
        <taxon>Bacillales</taxon>
        <taxon>Staphylococcaceae</taxon>
        <taxon>Nosocomiicoccus</taxon>
    </lineage>
</organism>
<keyword evidence="1" id="KW-0472">Membrane</keyword>
<feature type="transmembrane region" description="Helical" evidence="1">
    <location>
        <begin position="31"/>
        <end position="52"/>
    </location>
</feature>
<sequence>MKIRNTIFIFLFISFVMMLLAATIPEKLGGFLFLFYIIPGILFFVSAGMIAYKKD</sequence>
<reference evidence="3" key="1">
    <citation type="submission" date="2017-09" db="EMBL/GenBank/DDBJ databases">
        <title>Bacterial strain isolated from the female urinary microbiota.</title>
        <authorList>
            <person name="Thomas-White K."/>
            <person name="Kumar N."/>
            <person name="Forster S."/>
            <person name="Putonti C."/>
            <person name="Lawley T."/>
            <person name="Wolfe A.J."/>
        </authorList>
    </citation>
    <scope>NUCLEOTIDE SEQUENCE [LARGE SCALE GENOMIC DNA]</scope>
    <source>
        <strain evidence="3">UMB0959</strain>
    </source>
</reference>
<dbReference type="EMBL" id="CP136964">
    <property type="protein sequence ID" value="WOS96948.1"/>
    <property type="molecule type" value="Genomic_DNA"/>
</dbReference>
<dbReference type="Proteomes" id="UP000243626">
    <property type="component" value="Chromosome"/>
</dbReference>
<name>A0AAF0YK83_9STAP</name>
<gene>
    <name evidence="2" type="ORF">CJ229_004365</name>
</gene>
<dbReference type="AlphaFoldDB" id="A0AAF0YK83"/>